<organism evidence="20 21">
    <name type="scientific">Thermoproteota archaeon</name>
    <dbReference type="NCBI Taxonomy" id="2056631"/>
    <lineage>
        <taxon>Archaea</taxon>
        <taxon>Thermoproteota</taxon>
    </lineage>
</organism>
<comment type="caution">
    <text evidence="20">The sequence shown here is derived from an EMBL/GenBank/DDBJ whole genome shotgun (WGS) entry which is preliminary data.</text>
</comment>
<evidence type="ECO:0000313" key="20">
    <source>
        <dbReference type="EMBL" id="RLE53565.1"/>
    </source>
</evidence>
<keyword evidence="7" id="KW-0328">Glycosyltransferase</keyword>
<comment type="catalytic activity">
    <reaction evidence="16">
        <text>an archaeal dolichyl phosphooligosaccharide + [protein]-L-asparagine = an archaeal dolichyl phosphate + a glycoprotein with the oligosaccharide chain attached by N-beta-D-glycosyl linkage to a protein L-asparagine.</text>
        <dbReference type="EC" id="2.4.99.21"/>
    </reaction>
</comment>
<dbReference type="InterPro" id="IPR048999">
    <property type="entry name" value="STT3-PglB_core"/>
</dbReference>
<dbReference type="PANTHER" id="PTHR13872:SF1">
    <property type="entry name" value="DOLICHYL-DIPHOSPHOOLIGOSACCHARIDE--PROTEIN GLYCOSYLTRANSFERASE SUBUNIT STT3B"/>
    <property type="match status" value="1"/>
</dbReference>
<feature type="transmembrane region" description="Helical" evidence="17">
    <location>
        <begin position="386"/>
        <end position="405"/>
    </location>
</feature>
<keyword evidence="12 17" id="KW-1133">Transmembrane helix</keyword>
<comment type="cofactor">
    <cofactor evidence="1">
        <name>Mn(2+)</name>
        <dbReference type="ChEBI" id="CHEBI:29035"/>
    </cofactor>
</comment>
<dbReference type="Proteomes" id="UP000272051">
    <property type="component" value="Unassembled WGS sequence"/>
</dbReference>
<feature type="transmembrane region" description="Helical" evidence="17">
    <location>
        <begin position="411"/>
        <end position="428"/>
    </location>
</feature>
<evidence type="ECO:0000256" key="6">
    <source>
        <dbReference type="ARBA" id="ARBA00012602"/>
    </source>
</evidence>
<dbReference type="EC" id="2.4.99.21" evidence="6"/>
<comment type="similarity">
    <text evidence="5">Belongs to the STT3 family.</text>
</comment>
<feature type="transmembrane region" description="Helical" evidence="17">
    <location>
        <begin position="448"/>
        <end position="466"/>
    </location>
</feature>
<keyword evidence="9 17" id="KW-0812">Transmembrane</keyword>
<evidence type="ECO:0000256" key="1">
    <source>
        <dbReference type="ARBA" id="ARBA00001936"/>
    </source>
</evidence>
<evidence type="ECO:0000259" key="19">
    <source>
        <dbReference type="Pfam" id="PF21436"/>
    </source>
</evidence>
<feature type="transmembrane region" description="Helical" evidence="17">
    <location>
        <begin position="149"/>
        <end position="168"/>
    </location>
</feature>
<evidence type="ECO:0000256" key="13">
    <source>
        <dbReference type="ARBA" id="ARBA00023136"/>
    </source>
</evidence>
<dbReference type="Pfam" id="PF02516">
    <property type="entry name" value="STT3"/>
    <property type="match status" value="1"/>
</dbReference>
<comment type="subcellular location">
    <subcellularLocation>
        <location evidence="3">Endomembrane system</location>
        <topology evidence="3">Multi-pass membrane protein</topology>
    </subcellularLocation>
</comment>
<gene>
    <name evidence="20" type="ORF">DRJ33_00740</name>
</gene>
<evidence type="ECO:0000256" key="7">
    <source>
        <dbReference type="ARBA" id="ARBA00022676"/>
    </source>
</evidence>
<keyword evidence="11" id="KW-0460">Magnesium</keyword>
<dbReference type="GO" id="GO:0046872">
    <property type="term" value="F:metal ion binding"/>
    <property type="evidence" value="ECO:0007669"/>
    <property type="project" value="UniProtKB-KW"/>
</dbReference>
<evidence type="ECO:0000256" key="4">
    <source>
        <dbReference type="ARBA" id="ARBA00004922"/>
    </source>
</evidence>
<evidence type="ECO:0000256" key="14">
    <source>
        <dbReference type="ARBA" id="ARBA00023211"/>
    </source>
</evidence>
<evidence type="ECO:0000256" key="8">
    <source>
        <dbReference type="ARBA" id="ARBA00022679"/>
    </source>
</evidence>
<feature type="transmembrane region" description="Helical" evidence="17">
    <location>
        <begin position="21"/>
        <end position="43"/>
    </location>
</feature>
<proteinExistence type="inferred from homology"/>
<dbReference type="Pfam" id="PF21436">
    <property type="entry name" value="STT3-PglB_core"/>
    <property type="match status" value="1"/>
</dbReference>
<dbReference type="InterPro" id="IPR003674">
    <property type="entry name" value="Oligo_trans_STT3"/>
</dbReference>
<comment type="cofactor">
    <cofactor evidence="2">
        <name>Mg(2+)</name>
        <dbReference type="ChEBI" id="CHEBI:18420"/>
    </cofactor>
</comment>
<evidence type="ECO:0000313" key="21">
    <source>
        <dbReference type="Proteomes" id="UP000272051"/>
    </source>
</evidence>
<evidence type="ECO:0000259" key="18">
    <source>
        <dbReference type="Pfam" id="PF02516"/>
    </source>
</evidence>
<feature type="transmembrane region" description="Helical" evidence="17">
    <location>
        <begin position="209"/>
        <end position="237"/>
    </location>
</feature>
<accession>A0A497F241</accession>
<dbReference type="GO" id="GO:0004576">
    <property type="term" value="F:oligosaccharyl transferase activity"/>
    <property type="evidence" value="ECO:0007669"/>
    <property type="project" value="InterPro"/>
</dbReference>
<feature type="domain" description="Oligosaccharyl transferase STT3 N-terminal" evidence="18">
    <location>
        <begin position="48"/>
        <end position="408"/>
    </location>
</feature>
<dbReference type="Gene3D" id="3.40.50.12610">
    <property type="match status" value="1"/>
</dbReference>
<evidence type="ECO:0000256" key="17">
    <source>
        <dbReference type="SAM" id="Phobius"/>
    </source>
</evidence>
<reference evidence="20 21" key="1">
    <citation type="submission" date="2018-06" db="EMBL/GenBank/DDBJ databases">
        <title>Extensive metabolic versatility and redundancy in microbially diverse, dynamic hydrothermal sediments.</title>
        <authorList>
            <person name="Dombrowski N."/>
            <person name="Teske A."/>
            <person name="Baker B.J."/>
        </authorList>
    </citation>
    <scope>NUCLEOTIDE SEQUENCE [LARGE SCALE GENOMIC DNA]</scope>
    <source>
        <strain evidence="20">B34_G17</strain>
    </source>
</reference>
<evidence type="ECO:0000256" key="3">
    <source>
        <dbReference type="ARBA" id="ARBA00004127"/>
    </source>
</evidence>
<evidence type="ECO:0000256" key="9">
    <source>
        <dbReference type="ARBA" id="ARBA00022692"/>
    </source>
</evidence>
<evidence type="ECO:0000256" key="16">
    <source>
        <dbReference type="ARBA" id="ARBA00034066"/>
    </source>
</evidence>
<dbReference type="AlphaFoldDB" id="A0A497F241"/>
<dbReference type="InterPro" id="IPR048307">
    <property type="entry name" value="STT3_N"/>
</dbReference>
<evidence type="ECO:0000256" key="10">
    <source>
        <dbReference type="ARBA" id="ARBA00022723"/>
    </source>
</evidence>
<dbReference type="EMBL" id="QMQX01000007">
    <property type="protein sequence ID" value="RLE53565.1"/>
    <property type="molecule type" value="Genomic_DNA"/>
</dbReference>
<keyword evidence="14" id="KW-0464">Manganese</keyword>
<feature type="transmembrane region" description="Helical" evidence="17">
    <location>
        <begin position="303"/>
        <end position="321"/>
    </location>
</feature>
<keyword evidence="8" id="KW-0808">Transferase</keyword>
<keyword evidence="10" id="KW-0479">Metal-binding</keyword>
<feature type="transmembrane region" description="Helical" evidence="17">
    <location>
        <begin position="276"/>
        <end position="296"/>
    </location>
</feature>
<evidence type="ECO:0000256" key="15">
    <source>
        <dbReference type="ARBA" id="ARBA00030679"/>
    </source>
</evidence>
<evidence type="ECO:0000256" key="11">
    <source>
        <dbReference type="ARBA" id="ARBA00022842"/>
    </source>
</evidence>
<evidence type="ECO:0000256" key="2">
    <source>
        <dbReference type="ARBA" id="ARBA00001946"/>
    </source>
</evidence>
<evidence type="ECO:0000256" key="5">
    <source>
        <dbReference type="ARBA" id="ARBA00010810"/>
    </source>
</evidence>
<comment type="pathway">
    <text evidence="4">Protein modification; protein glycosylation.</text>
</comment>
<sequence length="668" mass="74093">MFLLQRGLMMIRKLIFIEDRTRVLNITFKAGILIGIVALAMAVRLLPTKWGIYLDEYDPYLHFKNAKFIVENGFAAWYEWYDKGQWYPWGIYMPKYDYPGVGFLEALIYMFLSGLGLHVTLLEVAVLLPVATSVIAVLAMYLIGREVYGDVAGFLAATFFALSPTIIVRTAAGFTDTESLGLPFFLLSLYFFIRSVNRGSASSAILSGIFLGLMSASWGAYVFPFNIYGAIMLAAILTNRYNRVLARNFILTISIALVIASQVPLLGPKIVVSSRLALALLAILAIVLYEIISAFVREEKVRLYTSIALAAAVAIGIYVYWATGGIGGRLLAVINPFAASALPIFPTVGEHHPSSWGALYRETRYLLVFAIAGIILLMRRMRLVDLTLIVLGAVSVYVGSVMIRLTVFADIATALLASITLAYLLSRASRQIKEGVVKVKRKVITTRWQGLAVILLIIAITTPIAYNGVIAADRPAAIASSAGGYSKVVSDWMVALAWMRDNLPEDAVVGAWWDYGYWLNVMANKSTLADNGTMNGTQIKLIAIALLSDEETAIGIFKQLGVTHFVVFEPWRTVAGVHIPTRMLGEVGKSTAMMHIAGFEVSDYLALIHGIWWPIGPKARNTTLYRLLYYPFRQEYLSNFNIDMPPPEHFKLIYASPQKWVLVYEVLY</sequence>
<name>A0A497F241_9CREN</name>
<evidence type="ECO:0000256" key="12">
    <source>
        <dbReference type="ARBA" id="ARBA00022989"/>
    </source>
</evidence>
<dbReference type="UniPathway" id="UPA00378"/>
<feature type="domain" description="STT3/PglB/AglB core" evidence="19">
    <location>
        <begin position="507"/>
        <end position="556"/>
    </location>
</feature>
<feature type="transmembrane region" description="Helical" evidence="17">
    <location>
        <begin position="363"/>
        <end position="379"/>
    </location>
</feature>
<keyword evidence="13 17" id="KW-0472">Membrane</keyword>
<feature type="transmembrane region" description="Helical" evidence="17">
    <location>
        <begin position="249"/>
        <end position="270"/>
    </location>
</feature>
<dbReference type="GO" id="GO:0016020">
    <property type="term" value="C:membrane"/>
    <property type="evidence" value="ECO:0007669"/>
    <property type="project" value="InterPro"/>
</dbReference>
<protein>
    <recommendedName>
        <fullName evidence="6">dolichyl-phosphooligosaccharide-protein glycotransferase</fullName>
        <ecNumber evidence="6">2.4.99.21</ecNumber>
    </recommendedName>
    <alternativeName>
        <fullName evidence="15">Oligosaccharyl transferase</fullName>
    </alternativeName>
</protein>
<dbReference type="PANTHER" id="PTHR13872">
    <property type="entry name" value="DOLICHYL-DIPHOSPHOOLIGOSACCHARIDE--PROTEIN GLYCOSYLTRANSFERASE SUBUNIT"/>
    <property type="match status" value="1"/>
</dbReference>
<dbReference type="GO" id="GO:0012505">
    <property type="term" value="C:endomembrane system"/>
    <property type="evidence" value="ECO:0007669"/>
    <property type="project" value="UniProtKB-SubCell"/>
</dbReference>
<feature type="transmembrane region" description="Helical" evidence="17">
    <location>
        <begin position="124"/>
        <end position="143"/>
    </location>
</feature>